<dbReference type="Proteomes" id="UP000023152">
    <property type="component" value="Unassembled WGS sequence"/>
</dbReference>
<feature type="region of interest" description="Disordered" evidence="2">
    <location>
        <begin position="1280"/>
        <end position="1315"/>
    </location>
</feature>
<protein>
    <submittedName>
        <fullName evidence="3">Uncharacterized protein</fullName>
    </submittedName>
</protein>
<evidence type="ECO:0000313" key="4">
    <source>
        <dbReference type="Proteomes" id="UP000023152"/>
    </source>
</evidence>
<dbReference type="PANTHER" id="PTHR23159:SF31">
    <property type="entry name" value="CENTROSOME-ASSOCIATED PROTEIN CEP250 ISOFORM X1"/>
    <property type="match status" value="1"/>
</dbReference>
<sequence>DCEQLKKNFLLARFRSNVQSMLKRKYKEAWEKERDQYMQVQKCAEVAGNEHEKLRYRLVLAQRKIEKLKNERLGFKTLYHLAKNAFRKCNYKNMVQLQALKLQLVQCETKARLMQDKFAAVMKCSDLWRTQAHDTETQLENLKEENDWLCDEEQHLSNKINHFQHQFNQELLSSHSTFDNPDYGTCATQKQLQLVPVKRVLLSNESISPFMAAPVASASLLLLTKSQLNNQQYIINRLRSVALIEQVSKNEMKTLEDHVSSTVLRYETRLGHMMKMLSLVKQSIQCNSCDKGKRIEKIRSTVYNLGSQIQSLTHVFRHQIQEVVCQTIQSCCDFWKQAKDTIVYAIVKNHSLLTITSSPQNTITNLFLFCFALLYQSEECKLEISDEMTTTTTTIKELSNSANVEQTKEEDTSEDSLFTEDLNEDLEQSRSEDFLTKTFDSSGTMVFIYIYVLFFFQTIQIKKNKRDNNKSTNAIYGVDLICSPRQKSAEETDSQVAELKSQQNKLMEELRARDNEIDLTKDRLQILHVSLVSKLSESSRVVRELLCQNTLQSEQVAFVSHAHTHTHIYVENGRELDQILYVTQLKEQNEQLDKQVGSLNGQVLVLTEEISGLKEKDKINNERNEKNNEREKITGLKLDELKTKMYEKFQGFAQTIKVLEEEIEQEKCFGKKTKMSLTQCQLECSQWKAKYLEKDEHKNEIENDKVVLDFTDMAMETISVTEVRSSPYSKSAETEYNFNNSGTKKEKELKHAVSCLQEKYNSMAQSFQDLFTENDELKVEKCELQAEVNQLEMQLSKAVADSQEQKRIDKENINKLEEELEHKKLLLLDMQKKEEDMHNKQKENELLHEQIDKLKIDFSQVNEQLTSSVQNECLMKANLDHSHDENLELKTLCDEVIEQNNQLKRDVEDTTHYARQWEGRAKYVEEKLHKAKDEQKLWEEEHQLAMKRISTLEELIQLGESEIHRLQFDNKSWYCMLYVYVNTYLPHNTNCIASNLREQMLEDMVYQMKESNVNLLKWLHSAWKQLTGQANSQHSDTNYLEWQKDFKESCLEVLLEMLQSRVDNLRHACVKWLRTCEEESFHNLKIQSAEWNETLKQANDFVAKKIIQLQAFVDKHEQKDQFEQENKQNKGSSKKQNTYEFVVWDIQELQHLQERLQLCRKQTSKSKSMNVLPTSSIIIKKNTKREFLDDQQELRDLIHVNEANLVAMDEVITNIDCHQNAEVTAEKDNKPIETMTISSEMLFQSQDSPTFEQEMPYNLIVPEQTPRKSISVSDLSPVLKEDSVDSKKNENTIQLEIPDTNEYSPKDTITDPTEW</sequence>
<feature type="compositionally biased region" description="Basic and acidic residues" evidence="2">
    <location>
        <begin position="1280"/>
        <end position="1290"/>
    </location>
</feature>
<feature type="coiled-coil region" evidence="1">
    <location>
        <begin position="97"/>
        <end position="159"/>
    </location>
</feature>
<evidence type="ECO:0000256" key="1">
    <source>
        <dbReference type="SAM" id="Coils"/>
    </source>
</evidence>
<proteinExistence type="predicted"/>
<dbReference type="EMBL" id="ASPP01008926">
    <property type="protein sequence ID" value="ETO24842.1"/>
    <property type="molecule type" value="Genomic_DNA"/>
</dbReference>
<dbReference type="PANTHER" id="PTHR23159">
    <property type="entry name" value="CENTROSOMAL PROTEIN 2"/>
    <property type="match status" value="1"/>
</dbReference>
<keyword evidence="4" id="KW-1185">Reference proteome</keyword>
<reference evidence="3 4" key="1">
    <citation type="journal article" date="2013" name="Curr. Biol.">
        <title>The Genome of the Foraminiferan Reticulomyxa filosa.</title>
        <authorList>
            <person name="Glockner G."/>
            <person name="Hulsmann N."/>
            <person name="Schleicher M."/>
            <person name="Noegel A.A."/>
            <person name="Eichinger L."/>
            <person name="Gallinger C."/>
            <person name="Pawlowski J."/>
            <person name="Sierra R."/>
            <person name="Euteneuer U."/>
            <person name="Pillet L."/>
            <person name="Moustafa A."/>
            <person name="Platzer M."/>
            <person name="Groth M."/>
            <person name="Szafranski K."/>
            <person name="Schliwa M."/>
        </authorList>
    </citation>
    <scope>NUCLEOTIDE SEQUENCE [LARGE SCALE GENOMIC DNA]</scope>
</reference>
<accession>X6NHL4</accession>
<evidence type="ECO:0000313" key="3">
    <source>
        <dbReference type="EMBL" id="ETO24842.1"/>
    </source>
</evidence>
<gene>
    <name evidence="3" type="ORF">RFI_12314</name>
</gene>
<feature type="coiled-coil region" evidence="1">
    <location>
        <begin position="489"/>
        <end position="516"/>
    </location>
</feature>
<name>X6NHL4_RETFI</name>
<keyword evidence="1" id="KW-0175">Coiled coil</keyword>
<feature type="coiled-coil region" evidence="1">
    <location>
        <begin position="582"/>
        <end position="639"/>
    </location>
</feature>
<feature type="coiled-coil region" evidence="1">
    <location>
        <begin position="774"/>
        <end position="941"/>
    </location>
</feature>
<evidence type="ECO:0000256" key="2">
    <source>
        <dbReference type="SAM" id="MobiDB-lite"/>
    </source>
</evidence>
<organism evidence="3 4">
    <name type="scientific">Reticulomyxa filosa</name>
    <dbReference type="NCBI Taxonomy" id="46433"/>
    <lineage>
        <taxon>Eukaryota</taxon>
        <taxon>Sar</taxon>
        <taxon>Rhizaria</taxon>
        <taxon>Retaria</taxon>
        <taxon>Foraminifera</taxon>
        <taxon>Monothalamids</taxon>
        <taxon>Reticulomyxidae</taxon>
        <taxon>Reticulomyxa</taxon>
    </lineage>
</organism>
<comment type="caution">
    <text evidence="3">The sequence shown here is derived from an EMBL/GenBank/DDBJ whole genome shotgun (WGS) entry which is preliminary data.</text>
</comment>
<feature type="non-terminal residue" evidence="3">
    <location>
        <position position="1"/>
    </location>
</feature>